<name>A0A9C6X760_FRAOC</name>
<sequence length="1004" mass="114720">MVLCTEYTMFQAMETVCFLPYQLVFTDTFYEVQKSENESLHMFVTDGTNFNAVLPKATTSLMNVCLNTVSLHAVKIKLSKLFGFVTNTKIFMIAGEAMLASGTWGDAAELTAAACIFEVHITIVERKGSIVSAQFTPEDHASKHSSIFLYFDRGRQHYSALIHEPNPMEVSQPSDTPCIKVDLPTPPSSQENFSDHEPTVTGPIRIGAEGSRSCSVKLLSGQVTSRHSLEMAHGTFRTHHMWALMYANEPVEKIERINLGGLTASCPTCGAIYWQAEHLANVRCNELPFWCCGKTTKTLLSETATFSPIEDDYIRELYYGSSKCAEHFRKNIRSYNAVLSTAMPRVAYNKAGKTAKTVTVGGSICFNAPSCPNIQDSGLPAHHGQLYFLDMTRDTVQKRMSASTNREIREDILSELEKYLRAHNGLVRTFEYASQVQKRIQLEEGEDSASRVAVVVNPHRNGMRGTGRELLTNEAPDLLRPNDSECVAAVIVGSEIRYSYDMVFHLRARTHKDPLYMEVHLASPTLDMMLYPLIHLHAEDSWVQRVIADNRKRKRNVEMGTLREYYSSRIMMRRGQDILFRCKGLFQQYLLDAALKIMDSNLNYFRDNQDELQVCQYDTLKRYTESVAKKYNKQPGRTVLMPKGEQKSERSMYNYYMDSVRIAMEYDPPTLFITYTVNPRWPEIVQGLSERNLKPDEYMDAPDIVVRVFLARLNVFLSDIIHKSVFGRVKAYIGVTEFTSTMLPHYHLAVMLHPVDRPESACEVDALLSAEITDPETDPEGHELVVAVMIHRPCDGSSEGYKPICRPNGGPCKHGFPKPFRSFTHVNRNGHIPRRRKTRGFFHAKFKCMVDNRWTVEHNLRILKRHGNHVNIRCCSETIFFKYLFSYMQKETHGQHMQGSVLRHALGKGEDVLHWDEIEAFKELRIIGAYEAVYRILGRSFVDMSHKVESLPIHLPDMQQVYYRGDPELAARYENSKLLAFFKLAEEEDDVKSMLYQDIIAHFK</sequence>
<dbReference type="GeneID" id="113215933"/>
<protein>
    <submittedName>
        <fullName evidence="3">Uncharacterized protein LOC113215933</fullName>
    </submittedName>
</protein>
<organism evidence="2 3">
    <name type="scientific">Frankliniella occidentalis</name>
    <name type="common">Western flower thrips</name>
    <name type="synonym">Euthrips occidentalis</name>
    <dbReference type="NCBI Taxonomy" id="133901"/>
    <lineage>
        <taxon>Eukaryota</taxon>
        <taxon>Metazoa</taxon>
        <taxon>Ecdysozoa</taxon>
        <taxon>Arthropoda</taxon>
        <taxon>Hexapoda</taxon>
        <taxon>Insecta</taxon>
        <taxon>Pterygota</taxon>
        <taxon>Neoptera</taxon>
        <taxon>Paraneoptera</taxon>
        <taxon>Thysanoptera</taxon>
        <taxon>Terebrantia</taxon>
        <taxon>Thripoidea</taxon>
        <taxon>Thripidae</taxon>
        <taxon>Frankliniella</taxon>
    </lineage>
</organism>
<dbReference type="KEGG" id="foc:113215933"/>
<dbReference type="PANTHER" id="PTHR45786">
    <property type="entry name" value="DNA BINDING PROTEIN-LIKE"/>
    <property type="match status" value="1"/>
</dbReference>
<accession>A0A9C6X760</accession>
<evidence type="ECO:0000313" key="3">
    <source>
        <dbReference type="RefSeq" id="XP_052130342.1"/>
    </source>
</evidence>
<dbReference type="AlphaFoldDB" id="A0A9C6X760"/>
<reference evidence="3" key="1">
    <citation type="submission" date="2025-08" db="UniProtKB">
        <authorList>
            <consortium name="RefSeq"/>
        </authorList>
    </citation>
    <scope>IDENTIFICATION</scope>
    <source>
        <tissue evidence="3">Whole organism</tissue>
    </source>
</reference>
<dbReference type="Pfam" id="PF14214">
    <property type="entry name" value="Helitron_like_N"/>
    <property type="match status" value="1"/>
</dbReference>
<feature type="domain" description="Helitron helicase-like" evidence="1">
    <location>
        <begin position="565"/>
        <end position="748"/>
    </location>
</feature>
<keyword evidence="2" id="KW-1185">Reference proteome</keyword>
<gene>
    <name evidence="3" type="primary">LOC113215933</name>
</gene>
<dbReference type="RefSeq" id="XP_052130342.1">
    <property type="nucleotide sequence ID" value="XM_052274382.1"/>
</dbReference>
<dbReference type="Proteomes" id="UP000504606">
    <property type="component" value="Unplaced"/>
</dbReference>
<dbReference type="OrthoDB" id="10058710at2759"/>
<dbReference type="Gene3D" id="3.90.70.80">
    <property type="match status" value="1"/>
</dbReference>
<evidence type="ECO:0000259" key="1">
    <source>
        <dbReference type="Pfam" id="PF14214"/>
    </source>
</evidence>
<evidence type="ECO:0000313" key="2">
    <source>
        <dbReference type="Proteomes" id="UP000504606"/>
    </source>
</evidence>
<dbReference type="InterPro" id="IPR025476">
    <property type="entry name" value="Helitron_helicase-like"/>
</dbReference>
<proteinExistence type="predicted"/>
<dbReference type="PANTHER" id="PTHR45786:SF74">
    <property type="entry name" value="ATP-DEPENDENT DNA HELICASE"/>
    <property type="match status" value="1"/>
</dbReference>